<reference evidence="5" key="1">
    <citation type="submission" date="2021-03" db="EMBL/GenBank/DDBJ databases">
        <authorList>
            <person name="Lu T."/>
            <person name="Wang Q."/>
            <person name="Han X."/>
        </authorList>
    </citation>
    <scope>NUCLEOTIDE SEQUENCE</scope>
    <source>
        <strain evidence="5">WQ 2009</strain>
    </source>
</reference>
<keyword evidence="2" id="KW-0238">DNA-binding</keyword>
<sequence length="293" mass="33987">MKVIQFTVPVSNEWSVVVQEDILPKFYQYLHRHEELQLTYILKGEGTLIVGNYTQPFKEDDIYIIGANEPHMFKGGYTEQEYADGKSIHAVHVFFDQHRLANFLETPELQEIKKYINSLQGSIQLSEKYAPFIKPEIIKLKDQSGLAKLLSFTSLFDYLAKEVKISKSLTTGISLKKYSESEGIRMNDIFQYTIENFHKEISLEKISAIAHMTPHSFCKYFKKHTRKTYLSFLNEIRINEACKLLLAGTAESISAIAYKTGFNNVINFNRVFKKITEVSPTDYIKMYKFKNKL</sequence>
<organism evidence="5 6">
    <name type="scientific">Rhinopithecimicrobium faecis</name>
    <dbReference type="NCBI Taxonomy" id="2820698"/>
    <lineage>
        <taxon>Bacteria</taxon>
        <taxon>Pseudomonadati</taxon>
        <taxon>Bacteroidota</taxon>
        <taxon>Sphingobacteriia</taxon>
        <taxon>Sphingobacteriales</taxon>
        <taxon>Sphingobacteriaceae</taxon>
        <taxon>Rhinopithecimicrobium</taxon>
    </lineage>
</organism>
<protein>
    <submittedName>
        <fullName evidence="5">Helix-turn-helix domain-containing protein</fullName>
    </submittedName>
</protein>
<accession>A0A8T4H5P1</accession>
<dbReference type="Pfam" id="PF12833">
    <property type="entry name" value="HTH_18"/>
    <property type="match status" value="1"/>
</dbReference>
<dbReference type="InterPro" id="IPR014710">
    <property type="entry name" value="RmlC-like_jellyroll"/>
</dbReference>
<evidence type="ECO:0000259" key="4">
    <source>
        <dbReference type="PROSITE" id="PS01124"/>
    </source>
</evidence>
<dbReference type="AlphaFoldDB" id="A0A8T4H5P1"/>
<dbReference type="Pfam" id="PF07883">
    <property type="entry name" value="Cupin_2"/>
    <property type="match status" value="1"/>
</dbReference>
<dbReference type="SUPFAM" id="SSF46689">
    <property type="entry name" value="Homeodomain-like"/>
    <property type="match status" value="2"/>
</dbReference>
<dbReference type="PANTHER" id="PTHR43280:SF34">
    <property type="entry name" value="ARAC-FAMILY TRANSCRIPTIONAL REGULATOR"/>
    <property type="match status" value="1"/>
</dbReference>
<proteinExistence type="predicted"/>
<name>A0A8T4H5P1_9SPHI</name>
<dbReference type="PROSITE" id="PS00041">
    <property type="entry name" value="HTH_ARAC_FAMILY_1"/>
    <property type="match status" value="1"/>
</dbReference>
<dbReference type="Proteomes" id="UP000679691">
    <property type="component" value="Unassembled WGS sequence"/>
</dbReference>
<dbReference type="Gene3D" id="1.10.10.60">
    <property type="entry name" value="Homeodomain-like"/>
    <property type="match status" value="2"/>
</dbReference>
<evidence type="ECO:0000313" key="5">
    <source>
        <dbReference type="EMBL" id="MBP3942169.1"/>
    </source>
</evidence>
<dbReference type="InterPro" id="IPR018062">
    <property type="entry name" value="HTH_AraC-typ_CS"/>
</dbReference>
<dbReference type="InterPro" id="IPR009057">
    <property type="entry name" value="Homeodomain-like_sf"/>
</dbReference>
<evidence type="ECO:0000256" key="1">
    <source>
        <dbReference type="ARBA" id="ARBA00023015"/>
    </source>
</evidence>
<evidence type="ECO:0000256" key="2">
    <source>
        <dbReference type="ARBA" id="ARBA00023125"/>
    </source>
</evidence>
<gene>
    <name evidence="5" type="ORF">J5U18_01080</name>
</gene>
<dbReference type="SUPFAM" id="SSF51182">
    <property type="entry name" value="RmlC-like cupins"/>
    <property type="match status" value="1"/>
</dbReference>
<keyword evidence="3" id="KW-0804">Transcription</keyword>
<dbReference type="GO" id="GO:0043565">
    <property type="term" value="F:sequence-specific DNA binding"/>
    <property type="evidence" value="ECO:0007669"/>
    <property type="project" value="InterPro"/>
</dbReference>
<dbReference type="InterPro" id="IPR018060">
    <property type="entry name" value="HTH_AraC"/>
</dbReference>
<dbReference type="SMART" id="SM00342">
    <property type="entry name" value="HTH_ARAC"/>
    <property type="match status" value="1"/>
</dbReference>
<dbReference type="InterPro" id="IPR011051">
    <property type="entry name" value="RmlC_Cupin_sf"/>
</dbReference>
<dbReference type="EMBL" id="JAGKSB010000001">
    <property type="protein sequence ID" value="MBP3942169.1"/>
    <property type="molecule type" value="Genomic_DNA"/>
</dbReference>
<evidence type="ECO:0000256" key="3">
    <source>
        <dbReference type="ARBA" id="ARBA00023163"/>
    </source>
</evidence>
<dbReference type="PROSITE" id="PS01124">
    <property type="entry name" value="HTH_ARAC_FAMILY_2"/>
    <property type="match status" value="1"/>
</dbReference>
<evidence type="ECO:0000313" key="6">
    <source>
        <dbReference type="Proteomes" id="UP000679691"/>
    </source>
</evidence>
<dbReference type="PANTHER" id="PTHR43280">
    <property type="entry name" value="ARAC-FAMILY TRANSCRIPTIONAL REGULATOR"/>
    <property type="match status" value="1"/>
</dbReference>
<comment type="caution">
    <text evidence="5">The sequence shown here is derived from an EMBL/GenBank/DDBJ whole genome shotgun (WGS) entry which is preliminary data.</text>
</comment>
<keyword evidence="1" id="KW-0805">Transcription regulation</keyword>
<dbReference type="Gene3D" id="2.60.120.10">
    <property type="entry name" value="Jelly Rolls"/>
    <property type="match status" value="1"/>
</dbReference>
<dbReference type="RefSeq" id="WP_353545650.1">
    <property type="nucleotide sequence ID" value="NZ_JAGKSB010000001.1"/>
</dbReference>
<feature type="domain" description="HTH araC/xylS-type" evidence="4">
    <location>
        <begin position="187"/>
        <end position="286"/>
    </location>
</feature>
<keyword evidence="6" id="KW-1185">Reference proteome</keyword>
<dbReference type="GO" id="GO:0003700">
    <property type="term" value="F:DNA-binding transcription factor activity"/>
    <property type="evidence" value="ECO:0007669"/>
    <property type="project" value="InterPro"/>
</dbReference>
<dbReference type="InterPro" id="IPR013096">
    <property type="entry name" value="Cupin_2"/>
</dbReference>